<keyword evidence="2" id="KW-1185">Reference proteome</keyword>
<gene>
    <name evidence="1" type="ORF">CABS02_07622</name>
</gene>
<accession>A0A9P9XEE3</accession>
<dbReference type="AlphaFoldDB" id="A0A9P9XEE3"/>
<proteinExistence type="predicted"/>
<protein>
    <submittedName>
        <fullName evidence="1">Uncharacterized protein</fullName>
    </submittedName>
</protein>
<reference evidence="1" key="1">
    <citation type="submission" date="2019-01" db="EMBL/GenBank/DDBJ databases">
        <title>Colletotrichum abscissum LGMF1257.</title>
        <authorList>
            <person name="Baroncelli R."/>
        </authorList>
    </citation>
    <scope>NUCLEOTIDE SEQUENCE</scope>
    <source>
        <strain evidence="1">Ca142</strain>
    </source>
</reference>
<dbReference type="EMBL" id="SDAQ01000042">
    <property type="protein sequence ID" value="KAI3550401.1"/>
    <property type="molecule type" value="Genomic_DNA"/>
</dbReference>
<comment type="caution">
    <text evidence="1">The sequence shown here is derived from an EMBL/GenBank/DDBJ whole genome shotgun (WGS) entry which is preliminary data.</text>
</comment>
<organism evidence="1 2">
    <name type="scientific">Colletotrichum abscissum</name>
    <dbReference type="NCBI Taxonomy" id="1671311"/>
    <lineage>
        <taxon>Eukaryota</taxon>
        <taxon>Fungi</taxon>
        <taxon>Dikarya</taxon>
        <taxon>Ascomycota</taxon>
        <taxon>Pezizomycotina</taxon>
        <taxon>Sordariomycetes</taxon>
        <taxon>Hypocreomycetidae</taxon>
        <taxon>Glomerellales</taxon>
        <taxon>Glomerellaceae</taxon>
        <taxon>Colletotrichum</taxon>
        <taxon>Colletotrichum acutatum species complex</taxon>
    </lineage>
</organism>
<name>A0A9P9XEE3_9PEZI</name>
<evidence type="ECO:0000313" key="1">
    <source>
        <dbReference type="EMBL" id="KAI3550401.1"/>
    </source>
</evidence>
<dbReference type="Proteomes" id="UP001056436">
    <property type="component" value="Unassembled WGS sequence"/>
</dbReference>
<sequence>MTLSSGYRSVARPCRSPRPFTIDMVPTATVAIRNNNLVLHSPGECQPLVNMEYFIEGTQKEKREVLQRSAAY</sequence>
<evidence type="ECO:0000313" key="2">
    <source>
        <dbReference type="Proteomes" id="UP001056436"/>
    </source>
</evidence>